<keyword evidence="1" id="KW-0812">Transmembrane</keyword>
<dbReference type="RefSeq" id="WP_343921320.1">
    <property type="nucleotide sequence ID" value="NZ_BAAAJT010000003.1"/>
</dbReference>
<dbReference type="EMBL" id="JBHUGD010000004">
    <property type="protein sequence ID" value="MFD1948983.1"/>
    <property type="molecule type" value="Genomic_DNA"/>
</dbReference>
<reference evidence="3" key="1">
    <citation type="journal article" date="2019" name="Int. J. Syst. Evol. Microbiol.">
        <title>The Global Catalogue of Microorganisms (GCM) 10K type strain sequencing project: providing services to taxonomists for standard genome sequencing and annotation.</title>
        <authorList>
            <consortium name="The Broad Institute Genomics Platform"/>
            <consortium name="The Broad Institute Genome Sequencing Center for Infectious Disease"/>
            <person name="Wu L."/>
            <person name="Ma J."/>
        </authorList>
    </citation>
    <scope>NUCLEOTIDE SEQUENCE [LARGE SCALE GENOMIC DNA]</scope>
    <source>
        <strain evidence="3">CGMCC 1.12477</strain>
    </source>
</reference>
<feature type="transmembrane region" description="Helical" evidence="1">
    <location>
        <begin position="91"/>
        <end position="113"/>
    </location>
</feature>
<evidence type="ECO:0000256" key="1">
    <source>
        <dbReference type="SAM" id="Phobius"/>
    </source>
</evidence>
<organism evidence="2 3">
    <name type="scientific">Nocardioides aestuarii</name>
    <dbReference type="NCBI Taxonomy" id="252231"/>
    <lineage>
        <taxon>Bacteria</taxon>
        <taxon>Bacillati</taxon>
        <taxon>Actinomycetota</taxon>
        <taxon>Actinomycetes</taxon>
        <taxon>Propionibacteriales</taxon>
        <taxon>Nocardioidaceae</taxon>
        <taxon>Nocardioides</taxon>
    </lineage>
</organism>
<comment type="caution">
    <text evidence="2">The sequence shown here is derived from an EMBL/GenBank/DDBJ whole genome shotgun (WGS) entry which is preliminary data.</text>
</comment>
<protein>
    <recommendedName>
        <fullName evidence="4">Tautomerase family protein</fullName>
    </recommendedName>
</protein>
<sequence>MPLVEITHAARFDDAQLRLLAERLPHEVSLAVECPEEPYDGDLRPGDVDLRFRPRGPYDAGGLDLVIEVRSRWTASRAETRDDRCERLRRFLVDLVGTPSVGVFLTLPVAGWAQGE</sequence>
<evidence type="ECO:0008006" key="4">
    <source>
        <dbReference type="Google" id="ProtNLM"/>
    </source>
</evidence>
<gene>
    <name evidence="2" type="ORF">ACFSDE_19420</name>
</gene>
<dbReference type="Proteomes" id="UP001597351">
    <property type="component" value="Unassembled WGS sequence"/>
</dbReference>
<name>A0ABW4TUT7_9ACTN</name>
<proteinExistence type="predicted"/>
<evidence type="ECO:0000313" key="2">
    <source>
        <dbReference type="EMBL" id="MFD1948983.1"/>
    </source>
</evidence>
<accession>A0ABW4TUT7</accession>
<keyword evidence="1" id="KW-1133">Transmembrane helix</keyword>
<keyword evidence="1" id="KW-0472">Membrane</keyword>
<keyword evidence="3" id="KW-1185">Reference proteome</keyword>
<evidence type="ECO:0000313" key="3">
    <source>
        <dbReference type="Proteomes" id="UP001597351"/>
    </source>
</evidence>